<evidence type="ECO:0000313" key="7">
    <source>
        <dbReference type="EMBL" id="QDQ25436.1"/>
    </source>
</evidence>
<dbReference type="GO" id="GO:0005576">
    <property type="term" value="C:extracellular region"/>
    <property type="evidence" value="ECO:0007669"/>
    <property type="project" value="UniProtKB-SubCell"/>
</dbReference>
<keyword evidence="8" id="KW-1185">Reference proteome</keyword>
<dbReference type="SUPFAM" id="SSF69279">
    <property type="entry name" value="Phage tail proteins"/>
    <property type="match status" value="2"/>
</dbReference>
<evidence type="ECO:0000313" key="8">
    <source>
        <dbReference type="Proteomes" id="UP000317550"/>
    </source>
</evidence>
<dbReference type="NCBIfam" id="TIGR01646">
    <property type="entry name" value="vgr_GE"/>
    <property type="match status" value="1"/>
</dbReference>
<dbReference type="SUPFAM" id="SSF69255">
    <property type="entry name" value="gp5 N-terminal domain-like"/>
    <property type="match status" value="1"/>
</dbReference>
<feature type="region of interest" description="Disordered" evidence="4">
    <location>
        <begin position="1"/>
        <end position="23"/>
    </location>
</feature>
<dbReference type="InterPro" id="IPR017847">
    <property type="entry name" value="T6SS_RhsGE_Vgr_subset"/>
</dbReference>
<accession>A0A516SBB3</accession>
<sequence>MPVQLGRHDRHQYGRHHPDPTTVTTSLFTQKNRQLAVKGPLAADTLLLLRMQGEEALGRLSEYRLDLLGTDADLDFDALLGQDMSVTLALAGGGERQFNGIVSEFGLGAALPQSDRLLSYQAVLRPRLWLLTRASHCRFFSGKTVLQIVLDLLERDYHIDVDNQCSASYPVLPHCAQYRESDFDFFSRLIEREGIYYFFRHAGGKHTLVLADSPQVHTAIPGYGQVDYKPWGAQLCEAIRQWRGGRQLQAGRFSSNAFDFEAPSKSGQQGLLARAKLPQAGELEQQDCPAPYTDAAQGERYARIALQAHKVLSQRIEAETNARGVCPGGLFRLNGHPRADQNRQYLVISASYTLHSDAYATVLETDAKPVFACTMNLIGHDVGFCSQPLTTKPSLTGPQTAMVVGPEGEEIHTDQYGRVMLQFHWEQFSPAPADKRLQRCWVRVAQGWAGKRWGSLFLPRVGQEVIVEFLDGDPDQPIVAGSVYNAANMPPYALPAKAAISTIKTASSKGGGGFNELRFNDAKGSEQLFIRAEKDWESYVKHDALTWVGRDQHLQVEGKQFVKVGGAMHTLVGGDHNQKVDGSVSLQTGKDLLQKAGMNFAVDSGMAVHIKAGTNLVIEAGASITLKAGGGSIVIGPASVSITGTPVLLNAGGGAGAGAGCSPTAPTAPLKADDGSKELA</sequence>
<dbReference type="Gene3D" id="2.30.110.50">
    <property type="match status" value="1"/>
</dbReference>
<dbReference type="Gene3D" id="2.40.50.230">
    <property type="entry name" value="Gp5 N-terminal domain"/>
    <property type="match status" value="1"/>
</dbReference>
<dbReference type="NCBIfam" id="TIGR03361">
    <property type="entry name" value="VI_Rhs_Vgr"/>
    <property type="match status" value="1"/>
</dbReference>
<evidence type="ECO:0000256" key="1">
    <source>
        <dbReference type="ARBA" id="ARBA00004613"/>
    </source>
</evidence>
<proteinExistence type="inferred from homology"/>
<feature type="domain" description="Gp5/Type VI secretion system Vgr C-terminal trimerisation" evidence="6">
    <location>
        <begin position="501"/>
        <end position="607"/>
    </location>
</feature>
<evidence type="ECO:0000256" key="2">
    <source>
        <dbReference type="ARBA" id="ARBA00005558"/>
    </source>
</evidence>
<dbReference type="Pfam" id="PF05954">
    <property type="entry name" value="Phage_GPD"/>
    <property type="match status" value="1"/>
</dbReference>
<gene>
    <name evidence="7" type="primary">tssI</name>
    <name evidence="7" type="ORF">FNU76_03170</name>
</gene>
<feature type="domain" description="Gp5/Type VI secretion system Vgr protein OB-fold" evidence="5">
    <location>
        <begin position="413"/>
        <end position="484"/>
    </location>
</feature>
<protein>
    <submittedName>
        <fullName evidence="7">Type VI secretion system tip protein VgrG</fullName>
    </submittedName>
</protein>
<evidence type="ECO:0000259" key="6">
    <source>
        <dbReference type="Pfam" id="PF22178"/>
    </source>
</evidence>
<dbReference type="InterPro" id="IPR006531">
    <property type="entry name" value="Gp5/Vgr_OB"/>
</dbReference>
<dbReference type="KEGG" id="cari:FNU76_03170"/>
<dbReference type="OrthoDB" id="1907165at2"/>
<evidence type="ECO:0000259" key="5">
    <source>
        <dbReference type="Pfam" id="PF04717"/>
    </source>
</evidence>
<dbReference type="Gene3D" id="3.55.50.10">
    <property type="entry name" value="Baseplate protein-like domains"/>
    <property type="match status" value="1"/>
</dbReference>
<evidence type="ECO:0000256" key="4">
    <source>
        <dbReference type="SAM" id="MobiDB-lite"/>
    </source>
</evidence>
<name>A0A516SBB3_9NEIS</name>
<organism evidence="7 8">
    <name type="scientific">Chitinimonas arctica</name>
    <dbReference type="NCBI Taxonomy" id="2594795"/>
    <lineage>
        <taxon>Bacteria</taxon>
        <taxon>Pseudomonadati</taxon>
        <taxon>Pseudomonadota</taxon>
        <taxon>Betaproteobacteria</taxon>
        <taxon>Neisseriales</taxon>
        <taxon>Chitinibacteraceae</taxon>
        <taxon>Chitinimonas</taxon>
    </lineage>
</organism>
<dbReference type="Pfam" id="PF04717">
    <property type="entry name" value="Phage_base_V"/>
    <property type="match status" value="1"/>
</dbReference>
<dbReference type="EMBL" id="CP041730">
    <property type="protein sequence ID" value="QDQ25436.1"/>
    <property type="molecule type" value="Genomic_DNA"/>
</dbReference>
<comment type="similarity">
    <text evidence="2">Belongs to the VgrG protein family.</text>
</comment>
<comment type="subcellular location">
    <subcellularLocation>
        <location evidence="1">Secreted</location>
    </subcellularLocation>
</comment>
<feature type="compositionally biased region" description="Basic and acidic residues" evidence="4">
    <location>
        <begin position="671"/>
        <end position="680"/>
    </location>
</feature>
<dbReference type="PANTHER" id="PTHR32305">
    <property type="match status" value="1"/>
</dbReference>
<dbReference type="InterPro" id="IPR050708">
    <property type="entry name" value="T6SS_VgrG/RHS"/>
</dbReference>
<dbReference type="Pfam" id="PF22178">
    <property type="entry name" value="Gp5_trimer_C"/>
    <property type="match status" value="1"/>
</dbReference>
<dbReference type="SUPFAM" id="SSF69349">
    <property type="entry name" value="Phage fibre proteins"/>
    <property type="match status" value="1"/>
</dbReference>
<keyword evidence="3" id="KW-0964">Secreted</keyword>
<dbReference type="Gene3D" id="4.10.220.110">
    <property type="match status" value="1"/>
</dbReference>
<dbReference type="PANTHER" id="PTHR32305:SF15">
    <property type="entry name" value="PROTEIN RHSA-RELATED"/>
    <property type="match status" value="1"/>
</dbReference>
<dbReference type="InterPro" id="IPR054030">
    <property type="entry name" value="Gp5_Vgr_C"/>
</dbReference>
<evidence type="ECO:0000256" key="3">
    <source>
        <dbReference type="ARBA" id="ARBA00022525"/>
    </source>
</evidence>
<reference evidence="8" key="1">
    <citation type="submission" date="2019-07" db="EMBL/GenBank/DDBJ databases">
        <title>Chitinimonas sp. nov., isolated from Ny-Alesund, arctica soil.</title>
        <authorList>
            <person name="Xu Q."/>
            <person name="Peng F."/>
        </authorList>
    </citation>
    <scope>NUCLEOTIDE SEQUENCE [LARGE SCALE GENOMIC DNA]</scope>
    <source>
        <strain evidence="8">R3-44</strain>
    </source>
</reference>
<dbReference type="InterPro" id="IPR006533">
    <property type="entry name" value="T6SS_Vgr_RhsGE"/>
</dbReference>
<dbReference type="Proteomes" id="UP000317550">
    <property type="component" value="Chromosome"/>
</dbReference>
<feature type="region of interest" description="Disordered" evidence="4">
    <location>
        <begin position="658"/>
        <end position="680"/>
    </location>
</feature>
<dbReference type="AlphaFoldDB" id="A0A516SBB3"/>
<dbReference type="InterPro" id="IPR037026">
    <property type="entry name" value="Vgr_OB-fold_dom_sf"/>
</dbReference>